<dbReference type="CDD" id="cd02230">
    <property type="entry name" value="cupin_HP0902-like"/>
    <property type="match status" value="1"/>
</dbReference>
<dbReference type="Proteomes" id="UP001185755">
    <property type="component" value="Unassembled WGS sequence"/>
</dbReference>
<evidence type="ECO:0000313" key="3">
    <source>
        <dbReference type="Proteomes" id="UP001185755"/>
    </source>
</evidence>
<feature type="domain" description="Cupin type-2" evidence="1">
    <location>
        <begin position="42"/>
        <end position="107"/>
    </location>
</feature>
<dbReference type="PANTHER" id="PTHR37694">
    <property type="entry name" value="SLR8022 PROTEIN"/>
    <property type="match status" value="1"/>
</dbReference>
<dbReference type="SUPFAM" id="SSF51182">
    <property type="entry name" value="RmlC-like cupins"/>
    <property type="match status" value="1"/>
</dbReference>
<comment type="caution">
    <text evidence="2">The sequence shown here is derived from an EMBL/GenBank/DDBJ whole genome shotgun (WGS) entry which is preliminary data.</text>
</comment>
<dbReference type="InterPro" id="IPR014710">
    <property type="entry name" value="RmlC-like_jellyroll"/>
</dbReference>
<evidence type="ECO:0000259" key="1">
    <source>
        <dbReference type="Pfam" id="PF07883"/>
    </source>
</evidence>
<accession>A0ABU4BJ19</accession>
<dbReference type="EMBL" id="JAWLJX010000011">
    <property type="protein sequence ID" value="MDV6264200.1"/>
    <property type="molecule type" value="Genomic_DNA"/>
</dbReference>
<dbReference type="Pfam" id="PF07883">
    <property type="entry name" value="Cupin_2"/>
    <property type="match status" value="1"/>
</dbReference>
<dbReference type="PANTHER" id="PTHR37694:SF1">
    <property type="entry name" value="SLR8022 PROTEIN"/>
    <property type="match status" value="1"/>
</dbReference>
<protein>
    <submittedName>
        <fullName evidence="2">Cupin domain-containing protein</fullName>
    </submittedName>
</protein>
<organism evidence="2 3">
    <name type="scientific">Rhodococcoides yunnanense</name>
    <dbReference type="NCBI Taxonomy" id="278209"/>
    <lineage>
        <taxon>Bacteria</taxon>
        <taxon>Bacillati</taxon>
        <taxon>Actinomycetota</taxon>
        <taxon>Actinomycetes</taxon>
        <taxon>Mycobacteriales</taxon>
        <taxon>Nocardiaceae</taxon>
        <taxon>Rhodococcoides</taxon>
    </lineage>
</organism>
<reference evidence="2 3" key="1">
    <citation type="submission" date="2023-10" db="EMBL/GenBank/DDBJ databases">
        <title>Development of a sustainable strategy for remediation of hydrocarbon-contaminated territories based on the waste exchange concept.</title>
        <authorList>
            <person name="Krivoruchko A."/>
        </authorList>
    </citation>
    <scope>NUCLEOTIDE SEQUENCE [LARGE SCALE GENOMIC DNA]</scope>
    <source>
        <strain evidence="2 3">IEGM 1323</strain>
    </source>
</reference>
<name>A0ABU4BJ19_9NOCA</name>
<evidence type="ECO:0000313" key="2">
    <source>
        <dbReference type="EMBL" id="MDV6264200.1"/>
    </source>
</evidence>
<gene>
    <name evidence="2" type="ORF">R3P96_22925</name>
</gene>
<dbReference type="Gene3D" id="2.60.120.10">
    <property type="entry name" value="Jelly Rolls"/>
    <property type="match status" value="1"/>
</dbReference>
<dbReference type="RefSeq" id="WP_283278595.1">
    <property type="nucleotide sequence ID" value="NZ_JAWLJX010000011.1"/>
</dbReference>
<dbReference type="InterPro" id="IPR011051">
    <property type="entry name" value="RmlC_Cupin_sf"/>
</dbReference>
<sequence>MKKVSLDALARTQIAAATAATSRRAASAVYGGHEHALRQTLIALAAGAELSEHTNPGEATVHVLSGRVELVSGSDVWSGMTGDLLVVPDAPHSLRATTDAAVLLTTVVTSA</sequence>
<keyword evidence="3" id="KW-1185">Reference proteome</keyword>
<dbReference type="InterPro" id="IPR013096">
    <property type="entry name" value="Cupin_2"/>
</dbReference>
<proteinExistence type="predicted"/>